<dbReference type="Proteomes" id="UP000316733">
    <property type="component" value="Segment"/>
</dbReference>
<keyword evidence="3" id="KW-1185">Reference proteome</keyword>
<gene>
    <name evidence="2" type="ORF">EST35_0098</name>
</gene>
<dbReference type="EMBL" id="MK797984">
    <property type="protein sequence ID" value="QCG75980.1"/>
    <property type="molecule type" value="Genomic_DNA"/>
</dbReference>
<name>A0A4Y5JU40_9CAUD</name>
<organism evidence="2 3">
    <name type="scientific">Pseudomonas phage vB_PaeM_PA5oct</name>
    <dbReference type="NCBI Taxonomy" id="2163605"/>
    <lineage>
        <taxon>Viruses</taxon>
        <taxon>Duplodnaviria</taxon>
        <taxon>Heunggongvirae</taxon>
        <taxon>Uroviricota</taxon>
        <taxon>Caudoviricetes</taxon>
        <taxon>Arenbergviridae</taxon>
        <taxon>Wroclawvirus</taxon>
        <taxon>Wroclawvirus PA5oct</taxon>
    </lineage>
</organism>
<accession>A0A4Y5JU40</accession>
<protein>
    <submittedName>
        <fullName evidence="2">Uncharacterized protein</fullName>
    </submittedName>
</protein>
<proteinExistence type="predicted"/>
<reference evidence="3" key="1">
    <citation type="journal article" date="2020" name="bioRxiv">
        <title>Integrative omics analysis of Pseudomonas aeruginosa virus PA5oct highlights the molecular complexity of jumbo phages.</title>
        <authorList>
            <person name="Lood C."/>
            <person name="Danis-Wlodarczyk K."/>
            <person name="Blasdel B.G."/>
            <person name="Jang H.B."/>
            <person name="Vandenheuvel D."/>
            <person name="Briers Y."/>
            <person name="Noben J.-P."/>
            <person name="van Noort V."/>
            <person name="Drulis-Kawa Z."/>
            <person name="Lavigne R."/>
        </authorList>
    </citation>
    <scope>NUCLEOTIDE SEQUENCE [LARGE SCALE GENOMIC DNA]</scope>
</reference>
<sequence>MTKATVTVEQSAIKLVRRNLEGHRQALLLNGVEVGSSEAFYKTKTQRTWSAKIDANINGKDIVLEQKGVFSAIRIARAMEQAILFILTDGKEGAEMPASTLSKEEQAHNLVKAVVQVADHAVQSGGAGNGETEAAAPAKKGSSKKRKEAQPEA</sequence>
<evidence type="ECO:0000313" key="2">
    <source>
        <dbReference type="EMBL" id="QCG75980.1"/>
    </source>
</evidence>
<feature type="region of interest" description="Disordered" evidence="1">
    <location>
        <begin position="122"/>
        <end position="153"/>
    </location>
</feature>
<evidence type="ECO:0000313" key="3">
    <source>
        <dbReference type="Proteomes" id="UP000316733"/>
    </source>
</evidence>
<feature type="compositionally biased region" description="Low complexity" evidence="1">
    <location>
        <begin position="130"/>
        <end position="140"/>
    </location>
</feature>
<evidence type="ECO:0000256" key="1">
    <source>
        <dbReference type="SAM" id="MobiDB-lite"/>
    </source>
</evidence>